<dbReference type="Proteomes" id="UP000006039">
    <property type="component" value="Unassembled WGS sequence"/>
</dbReference>
<proteinExistence type="predicted"/>
<dbReference type="EMBL" id="GL385395">
    <property type="protein sequence ID" value="EJT82357.1"/>
    <property type="molecule type" value="Genomic_DNA"/>
</dbReference>
<dbReference type="OrthoDB" id="192611at2759"/>
<reference evidence="5" key="5">
    <citation type="submission" date="2018-04" db="UniProtKB">
        <authorList>
            <consortium name="EnsemblFungi"/>
        </authorList>
    </citation>
    <scope>IDENTIFICATION</scope>
    <source>
        <strain evidence="5">R3-111a-1</strain>
    </source>
</reference>
<feature type="compositionally biased region" description="Acidic residues" evidence="1">
    <location>
        <begin position="157"/>
        <end position="166"/>
    </location>
</feature>
<feature type="compositionally biased region" description="Polar residues" evidence="1">
    <location>
        <begin position="695"/>
        <end position="707"/>
    </location>
</feature>
<dbReference type="GO" id="GO:0000127">
    <property type="term" value="C:transcription factor TFIIIC complex"/>
    <property type="evidence" value="ECO:0007669"/>
    <property type="project" value="InterPro"/>
</dbReference>
<reference evidence="6" key="1">
    <citation type="submission" date="2010-07" db="EMBL/GenBank/DDBJ databases">
        <title>The genome sequence of Gaeumannomyces graminis var. tritici strain R3-111a-1.</title>
        <authorList>
            <consortium name="The Broad Institute Genome Sequencing Platform"/>
            <person name="Ma L.-J."/>
            <person name="Dead R."/>
            <person name="Young S."/>
            <person name="Zeng Q."/>
            <person name="Koehrsen M."/>
            <person name="Alvarado L."/>
            <person name="Berlin A."/>
            <person name="Chapman S.B."/>
            <person name="Chen Z."/>
            <person name="Freedman E."/>
            <person name="Gellesch M."/>
            <person name="Goldberg J."/>
            <person name="Griggs A."/>
            <person name="Gujja S."/>
            <person name="Heilman E.R."/>
            <person name="Heiman D."/>
            <person name="Hepburn T."/>
            <person name="Howarth C."/>
            <person name="Jen D."/>
            <person name="Larson L."/>
            <person name="Mehta T."/>
            <person name="Neiman D."/>
            <person name="Pearson M."/>
            <person name="Roberts A."/>
            <person name="Saif S."/>
            <person name="Shea T."/>
            <person name="Shenoy N."/>
            <person name="Sisk P."/>
            <person name="Stolte C."/>
            <person name="Sykes S."/>
            <person name="Walk T."/>
            <person name="White J."/>
            <person name="Yandava C."/>
            <person name="Haas B."/>
            <person name="Nusbaum C."/>
            <person name="Birren B."/>
        </authorList>
    </citation>
    <scope>NUCLEOTIDE SEQUENCE [LARGE SCALE GENOMIC DNA]</scope>
    <source>
        <strain evidence="6">R3-111a-1</strain>
    </source>
</reference>
<feature type="compositionally biased region" description="Low complexity" evidence="1">
    <location>
        <begin position="721"/>
        <end position="731"/>
    </location>
</feature>
<dbReference type="STRING" id="644352.J3NM26"/>
<reference evidence="5" key="4">
    <citation type="journal article" date="2015" name="G3 (Bethesda)">
        <title>Genome sequences of three phytopathogenic species of the Magnaporthaceae family of fungi.</title>
        <authorList>
            <person name="Okagaki L.H."/>
            <person name="Nunes C.C."/>
            <person name="Sailsbery J."/>
            <person name="Clay B."/>
            <person name="Brown D."/>
            <person name="John T."/>
            <person name="Oh Y."/>
            <person name="Young N."/>
            <person name="Fitzgerald M."/>
            <person name="Haas B.J."/>
            <person name="Zeng Q."/>
            <person name="Young S."/>
            <person name="Adiconis X."/>
            <person name="Fan L."/>
            <person name="Levin J.Z."/>
            <person name="Mitchell T.K."/>
            <person name="Okubara P.A."/>
            <person name="Farman M.L."/>
            <person name="Kohn L.M."/>
            <person name="Birren B."/>
            <person name="Ma L.-J."/>
            <person name="Dean R.A."/>
        </authorList>
    </citation>
    <scope>NUCLEOTIDE SEQUENCE</scope>
    <source>
        <strain evidence="5">R3-111a-1</strain>
    </source>
</reference>
<sequence>MDFKALQLQTIELRSRPFGKRAIAWSSDAELAVAADDSVSVFVPHFPRPDPDPQPASEGGGGGEGNDDTTAANGVANGAGFNSQGPVPLKPQYSDGQRRIPIALPRVNPRVNRHLFHAAGLECPYDPYDSDLSEGECGGGGGAAAPEVEDGERQDGDNDDDDDVDMSDGNRGGGTARDMKRQKRDRERQQQQEQLLKQQRQQYRRQISDTRDPNNPFRVAGAGSPGGNFTSVGATLNHVVSLAWSPPIGRNGRCLLAVHSAAGYVAVYGEPLVVADRQEQQQQPRLGDRYDAEGWEVLWGVGERLAVPPQRAWGEAFRSFAWSRELWPGRALLALQTDAYEVVVLAVRTRAPPTGEKEGDIDGGGDDWARGDLTAGWRVEEVARFDARGPHPAGCVRDLDYVPYKTGLGLAFGPCLTTPATAAGGEAKECLLGFLARNYVGFRKITIKKEWSDGQGFVQAAEADVHGECLFMSTDAFLTFEDAIWNIDGHKVCRAIVATPFTPKIFKVKMSATAVPIESHPLKQCNTTYPAPEERSNNPIQDLVIHPPSLLKTTDAPLYTLVRMSASHGSTDWYQTNAALADYSSNERNPRPRWAVDISRRLEISMPKEMLARAGVKALGIVGDDDDDEGDGGNDDDDDDDDLDDADVDEDEDDEWDSNREAARNQHGDKMDLDADDEEDSGDSDDSGSSKEPSRPSNGESQTNSGPPLQRQPGADETSTPDDTAAQATAKQARKPGALRQVETSDNVHIWRARLFGVALSPGGGCSAAVWAKTAAAVAERGAWHQARSTVSFDFRPGGGSVGGGSEEQEEDPRLARLSTEARAFECLYGRGPAVPGVTAPADVDEEGGVGSVAEMRGLLKDKVAGAECPYCKGALERTGRYFACPGKHFFDSCILTGYPVLEHGTSRVCGVCGVRRLKTDAIVPILAEREARIREIGFQASRCVRCGGKYID</sequence>
<reference evidence="4" key="2">
    <citation type="submission" date="2010-07" db="EMBL/GenBank/DDBJ databases">
        <authorList>
            <consortium name="The Broad Institute Genome Sequencing Platform"/>
            <consortium name="Broad Institute Genome Sequencing Center for Infectious Disease"/>
            <person name="Ma L.-J."/>
            <person name="Dead R."/>
            <person name="Young S."/>
            <person name="Zeng Q."/>
            <person name="Koehrsen M."/>
            <person name="Alvarado L."/>
            <person name="Berlin A."/>
            <person name="Chapman S.B."/>
            <person name="Chen Z."/>
            <person name="Freedman E."/>
            <person name="Gellesch M."/>
            <person name="Goldberg J."/>
            <person name="Griggs A."/>
            <person name="Gujja S."/>
            <person name="Heilman E.R."/>
            <person name="Heiman D."/>
            <person name="Hepburn T."/>
            <person name="Howarth C."/>
            <person name="Jen D."/>
            <person name="Larson L."/>
            <person name="Mehta T."/>
            <person name="Neiman D."/>
            <person name="Pearson M."/>
            <person name="Roberts A."/>
            <person name="Saif S."/>
            <person name="Shea T."/>
            <person name="Shenoy N."/>
            <person name="Sisk P."/>
            <person name="Stolte C."/>
            <person name="Sykes S."/>
            <person name="Walk T."/>
            <person name="White J."/>
            <person name="Yandava C."/>
            <person name="Haas B."/>
            <person name="Nusbaum C."/>
            <person name="Birren B."/>
        </authorList>
    </citation>
    <scope>NUCLEOTIDE SEQUENCE</scope>
    <source>
        <strain evidence="4">R3-111a-1</strain>
    </source>
</reference>
<feature type="region of interest" description="Disordered" evidence="1">
    <location>
        <begin position="621"/>
        <end position="741"/>
    </location>
</feature>
<gene>
    <name evidence="5" type="primary">20342788</name>
    <name evidence="4" type="ORF">GGTG_02330</name>
</gene>
<accession>J3NM26</accession>
<feature type="compositionally biased region" description="Basic and acidic residues" evidence="1">
    <location>
        <begin position="657"/>
        <end position="673"/>
    </location>
</feature>
<dbReference type="AlphaFoldDB" id="J3NM26"/>
<feature type="compositionally biased region" description="Low complexity" evidence="1">
    <location>
        <begin position="191"/>
        <end position="205"/>
    </location>
</feature>
<dbReference type="GO" id="GO:0004402">
    <property type="term" value="F:histone acetyltransferase activity"/>
    <property type="evidence" value="ECO:0007669"/>
    <property type="project" value="InterPro"/>
</dbReference>
<feature type="domain" description="Transcription factor IIIC 90kDa subunit N-terminal" evidence="2">
    <location>
        <begin position="200"/>
        <end position="348"/>
    </location>
</feature>
<dbReference type="eggNOG" id="ENOG502SGPH">
    <property type="taxonomic scope" value="Eukaryota"/>
</dbReference>
<dbReference type="VEuPathDB" id="FungiDB:GGTG_02330"/>
<feature type="compositionally biased region" description="Acidic residues" evidence="1">
    <location>
        <begin position="674"/>
        <end position="686"/>
    </location>
</feature>
<dbReference type="PANTHER" id="PTHR15496">
    <property type="entry name" value="GENERAL TRANSCRIPTION FACTOR 3C POLYPEPTIDE 4 FAMILY"/>
    <property type="match status" value="1"/>
</dbReference>
<protein>
    <submittedName>
        <fullName evidence="4 5">Uncharacterized protein</fullName>
    </submittedName>
</protein>
<keyword evidence="6" id="KW-1185">Reference proteome</keyword>
<dbReference type="EnsemblFungi" id="EJT82357">
    <property type="protein sequence ID" value="EJT82357"/>
    <property type="gene ID" value="GGTG_02330"/>
</dbReference>
<dbReference type="InterPro" id="IPR024761">
    <property type="entry name" value="TFIIIC_delta_N"/>
</dbReference>
<dbReference type="Pfam" id="PF12657">
    <property type="entry name" value="TFIIIC_delta"/>
    <property type="match status" value="1"/>
</dbReference>
<feature type="region of interest" description="Disordered" evidence="1">
    <location>
        <begin position="132"/>
        <end position="224"/>
    </location>
</feature>
<evidence type="ECO:0000256" key="1">
    <source>
        <dbReference type="SAM" id="MobiDB-lite"/>
    </source>
</evidence>
<dbReference type="RefSeq" id="XP_009218366.1">
    <property type="nucleotide sequence ID" value="XM_009220102.1"/>
</dbReference>
<feature type="region of interest" description="Disordered" evidence="1">
    <location>
        <begin position="42"/>
        <end position="94"/>
    </location>
</feature>
<feature type="compositionally biased region" description="Acidic residues" evidence="1">
    <location>
        <begin position="623"/>
        <end position="656"/>
    </location>
</feature>
<dbReference type="InterPro" id="IPR044230">
    <property type="entry name" value="GTF3C4"/>
</dbReference>
<evidence type="ECO:0000313" key="6">
    <source>
        <dbReference type="Proteomes" id="UP000006039"/>
    </source>
</evidence>
<evidence type="ECO:0000259" key="2">
    <source>
        <dbReference type="Pfam" id="PF12657"/>
    </source>
</evidence>
<dbReference type="HOGENOM" id="CLU_006811_1_0_1"/>
<reference evidence="4" key="3">
    <citation type="submission" date="2010-09" db="EMBL/GenBank/DDBJ databases">
        <title>Annotation of Gaeumannomyces graminis var. tritici R3-111a-1.</title>
        <authorList>
            <consortium name="The Broad Institute Genome Sequencing Platform"/>
            <person name="Ma L.-J."/>
            <person name="Dead R."/>
            <person name="Young S.K."/>
            <person name="Zeng Q."/>
            <person name="Gargeya S."/>
            <person name="Fitzgerald M."/>
            <person name="Haas B."/>
            <person name="Abouelleil A."/>
            <person name="Alvarado L."/>
            <person name="Arachchi H.M."/>
            <person name="Berlin A."/>
            <person name="Brown A."/>
            <person name="Chapman S.B."/>
            <person name="Chen Z."/>
            <person name="Dunbar C."/>
            <person name="Freedman E."/>
            <person name="Gearin G."/>
            <person name="Gellesch M."/>
            <person name="Goldberg J."/>
            <person name="Griggs A."/>
            <person name="Gujja S."/>
            <person name="Heiman D."/>
            <person name="Howarth C."/>
            <person name="Larson L."/>
            <person name="Lui A."/>
            <person name="MacDonald P.J.P."/>
            <person name="Mehta T."/>
            <person name="Montmayeur A."/>
            <person name="Murphy C."/>
            <person name="Neiman D."/>
            <person name="Pearson M."/>
            <person name="Priest M."/>
            <person name="Roberts A."/>
            <person name="Saif S."/>
            <person name="Shea T."/>
            <person name="Shenoy N."/>
            <person name="Sisk P."/>
            <person name="Stolte C."/>
            <person name="Sykes S."/>
            <person name="Yandava C."/>
            <person name="Wortman J."/>
            <person name="Nusbaum C."/>
            <person name="Birren B."/>
        </authorList>
    </citation>
    <scope>NUCLEOTIDE SEQUENCE</scope>
    <source>
        <strain evidence="4">R3-111a-1</strain>
    </source>
</reference>
<dbReference type="Pfam" id="PF12660">
    <property type="entry name" value="zf-TFIIIC"/>
    <property type="match status" value="1"/>
</dbReference>
<feature type="compositionally biased region" description="Low complexity" evidence="1">
    <location>
        <begin position="71"/>
        <end position="82"/>
    </location>
</feature>
<organism evidence="4">
    <name type="scientific">Gaeumannomyces tritici (strain R3-111a-1)</name>
    <name type="common">Wheat and barley take-all root rot fungus</name>
    <name type="synonym">Gaeumannomyces graminis var. tritici</name>
    <dbReference type="NCBI Taxonomy" id="644352"/>
    <lineage>
        <taxon>Eukaryota</taxon>
        <taxon>Fungi</taxon>
        <taxon>Dikarya</taxon>
        <taxon>Ascomycota</taxon>
        <taxon>Pezizomycotina</taxon>
        <taxon>Sordariomycetes</taxon>
        <taxon>Sordariomycetidae</taxon>
        <taxon>Magnaporthales</taxon>
        <taxon>Magnaporthaceae</taxon>
        <taxon>Gaeumannomyces</taxon>
    </lineage>
</organism>
<dbReference type="InterPro" id="IPR024764">
    <property type="entry name" value="TFIIIC_Znf"/>
</dbReference>
<dbReference type="GeneID" id="20342788"/>
<dbReference type="PANTHER" id="PTHR15496:SF2">
    <property type="entry name" value="GENERAL TRANSCRIPTION FACTOR 3C POLYPEPTIDE 4"/>
    <property type="match status" value="1"/>
</dbReference>
<feature type="domain" description="Transcription factor IIIC putative zinc-finger" evidence="3">
    <location>
        <begin position="868"/>
        <end position="951"/>
    </location>
</feature>
<dbReference type="GO" id="GO:0006384">
    <property type="term" value="P:transcription initiation at RNA polymerase III promoter"/>
    <property type="evidence" value="ECO:0007669"/>
    <property type="project" value="InterPro"/>
</dbReference>
<evidence type="ECO:0000313" key="5">
    <source>
        <dbReference type="EnsemblFungi" id="EJT82357"/>
    </source>
</evidence>
<evidence type="ECO:0000259" key="3">
    <source>
        <dbReference type="Pfam" id="PF12660"/>
    </source>
</evidence>
<evidence type="ECO:0000313" key="4">
    <source>
        <dbReference type="EMBL" id="EJT82357.1"/>
    </source>
</evidence>
<name>J3NM26_GAET3</name>